<protein>
    <submittedName>
        <fullName evidence="1">Uncharacterized protein</fullName>
    </submittedName>
</protein>
<reference evidence="1 2" key="1">
    <citation type="journal article" date="2018" name="Sci. Rep.">
        <title>Genomic signatures of local adaptation to the degree of environmental predictability in rotifers.</title>
        <authorList>
            <person name="Franch-Gras L."/>
            <person name="Hahn C."/>
            <person name="Garcia-Roger E.M."/>
            <person name="Carmona M.J."/>
            <person name="Serra M."/>
            <person name="Gomez A."/>
        </authorList>
    </citation>
    <scope>NUCLEOTIDE SEQUENCE [LARGE SCALE GENOMIC DNA]</scope>
    <source>
        <strain evidence="1">HYR1</strain>
    </source>
</reference>
<sequence>SDEFLSSDLIWMHEVKLPFFIEKINFFQSNYFTCHVKQKNPLGKIKLFQFESMNIKRSNILIHKFNDMSLNSDNYIYLYN</sequence>
<dbReference type="AlphaFoldDB" id="A0A3M7PTF2"/>
<dbReference type="Proteomes" id="UP000276133">
    <property type="component" value="Unassembled WGS sequence"/>
</dbReference>
<evidence type="ECO:0000313" key="2">
    <source>
        <dbReference type="Proteomes" id="UP000276133"/>
    </source>
</evidence>
<accession>A0A3M7PTF2</accession>
<name>A0A3M7PTF2_BRAPC</name>
<organism evidence="1 2">
    <name type="scientific">Brachionus plicatilis</name>
    <name type="common">Marine rotifer</name>
    <name type="synonym">Brachionus muelleri</name>
    <dbReference type="NCBI Taxonomy" id="10195"/>
    <lineage>
        <taxon>Eukaryota</taxon>
        <taxon>Metazoa</taxon>
        <taxon>Spiralia</taxon>
        <taxon>Gnathifera</taxon>
        <taxon>Rotifera</taxon>
        <taxon>Eurotatoria</taxon>
        <taxon>Monogononta</taxon>
        <taxon>Pseudotrocha</taxon>
        <taxon>Ploima</taxon>
        <taxon>Brachionidae</taxon>
        <taxon>Brachionus</taxon>
    </lineage>
</organism>
<gene>
    <name evidence="1" type="ORF">BpHYR1_022793</name>
</gene>
<feature type="non-terminal residue" evidence="1">
    <location>
        <position position="1"/>
    </location>
</feature>
<comment type="caution">
    <text evidence="1">The sequence shown here is derived from an EMBL/GenBank/DDBJ whole genome shotgun (WGS) entry which is preliminary data.</text>
</comment>
<keyword evidence="2" id="KW-1185">Reference proteome</keyword>
<evidence type="ECO:0000313" key="1">
    <source>
        <dbReference type="EMBL" id="RNA02303.1"/>
    </source>
</evidence>
<dbReference type="EMBL" id="REGN01008928">
    <property type="protein sequence ID" value="RNA02303.1"/>
    <property type="molecule type" value="Genomic_DNA"/>
</dbReference>
<proteinExistence type="predicted"/>